<comment type="caution">
    <text evidence="1">The sequence shown here is derived from an EMBL/GenBank/DDBJ whole genome shotgun (WGS) entry which is preliminary data.</text>
</comment>
<name>A0AAD4G4J2_BOLED</name>
<organism evidence="1 2">
    <name type="scientific">Boletus edulis BED1</name>
    <dbReference type="NCBI Taxonomy" id="1328754"/>
    <lineage>
        <taxon>Eukaryota</taxon>
        <taxon>Fungi</taxon>
        <taxon>Dikarya</taxon>
        <taxon>Basidiomycota</taxon>
        <taxon>Agaricomycotina</taxon>
        <taxon>Agaricomycetes</taxon>
        <taxon>Agaricomycetidae</taxon>
        <taxon>Boletales</taxon>
        <taxon>Boletineae</taxon>
        <taxon>Boletaceae</taxon>
        <taxon>Boletoideae</taxon>
        <taxon>Boletus</taxon>
    </lineage>
</organism>
<sequence>MYMYVRPLCPTRTLLSISVTLPSALKWLVWASLGGCTCDNRVLDDLAKKLLEVQEALLKWTVQLTMTHNYFVGGSGLTPGVLVLMVFLTLQASNIYVNLLSVQ</sequence>
<accession>A0AAD4G4J2</accession>
<protein>
    <submittedName>
        <fullName evidence="1">Uncharacterized protein</fullName>
    </submittedName>
</protein>
<proteinExistence type="predicted"/>
<dbReference type="EMBL" id="WHUW01000417">
    <property type="protein sequence ID" value="KAF8414837.1"/>
    <property type="molecule type" value="Genomic_DNA"/>
</dbReference>
<reference evidence="1" key="2">
    <citation type="journal article" date="2020" name="Nat. Commun.">
        <title>Large-scale genome sequencing of mycorrhizal fungi provides insights into the early evolution of symbiotic traits.</title>
        <authorList>
            <person name="Miyauchi S."/>
            <person name="Kiss E."/>
            <person name="Kuo A."/>
            <person name="Drula E."/>
            <person name="Kohler A."/>
            <person name="Sanchez-Garcia M."/>
            <person name="Morin E."/>
            <person name="Andreopoulos B."/>
            <person name="Barry K.W."/>
            <person name="Bonito G."/>
            <person name="Buee M."/>
            <person name="Carver A."/>
            <person name="Chen C."/>
            <person name="Cichocki N."/>
            <person name="Clum A."/>
            <person name="Culley D."/>
            <person name="Crous P.W."/>
            <person name="Fauchery L."/>
            <person name="Girlanda M."/>
            <person name="Hayes R.D."/>
            <person name="Keri Z."/>
            <person name="LaButti K."/>
            <person name="Lipzen A."/>
            <person name="Lombard V."/>
            <person name="Magnuson J."/>
            <person name="Maillard F."/>
            <person name="Murat C."/>
            <person name="Nolan M."/>
            <person name="Ohm R.A."/>
            <person name="Pangilinan J."/>
            <person name="Pereira M.F."/>
            <person name="Perotto S."/>
            <person name="Peter M."/>
            <person name="Pfister S."/>
            <person name="Riley R."/>
            <person name="Sitrit Y."/>
            <person name="Stielow J.B."/>
            <person name="Szollosi G."/>
            <person name="Zifcakova L."/>
            <person name="Stursova M."/>
            <person name="Spatafora J.W."/>
            <person name="Tedersoo L."/>
            <person name="Vaario L.M."/>
            <person name="Yamada A."/>
            <person name="Yan M."/>
            <person name="Wang P."/>
            <person name="Xu J."/>
            <person name="Bruns T."/>
            <person name="Baldrian P."/>
            <person name="Vilgalys R."/>
            <person name="Dunand C."/>
            <person name="Henrissat B."/>
            <person name="Grigoriev I.V."/>
            <person name="Hibbett D."/>
            <person name="Nagy L.G."/>
            <person name="Martin F.M."/>
        </authorList>
    </citation>
    <scope>NUCLEOTIDE SEQUENCE</scope>
    <source>
        <strain evidence="1">BED1</strain>
    </source>
</reference>
<gene>
    <name evidence="1" type="ORF">L210DRAFT_2852797</name>
</gene>
<reference evidence="1" key="1">
    <citation type="submission" date="2019-10" db="EMBL/GenBank/DDBJ databases">
        <authorList>
            <consortium name="DOE Joint Genome Institute"/>
            <person name="Kuo A."/>
            <person name="Miyauchi S."/>
            <person name="Kiss E."/>
            <person name="Drula E."/>
            <person name="Kohler A."/>
            <person name="Sanchez-Garcia M."/>
            <person name="Andreopoulos B."/>
            <person name="Barry K.W."/>
            <person name="Bonito G."/>
            <person name="Buee M."/>
            <person name="Carver A."/>
            <person name="Chen C."/>
            <person name="Cichocki N."/>
            <person name="Clum A."/>
            <person name="Culley D."/>
            <person name="Crous P.W."/>
            <person name="Fauchery L."/>
            <person name="Girlanda M."/>
            <person name="Hayes R."/>
            <person name="Keri Z."/>
            <person name="LaButti K."/>
            <person name="Lipzen A."/>
            <person name="Lombard V."/>
            <person name="Magnuson J."/>
            <person name="Maillard F."/>
            <person name="Morin E."/>
            <person name="Murat C."/>
            <person name="Nolan M."/>
            <person name="Ohm R."/>
            <person name="Pangilinan J."/>
            <person name="Pereira M."/>
            <person name="Perotto S."/>
            <person name="Peter M."/>
            <person name="Riley R."/>
            <person name="Sitrit Y."/>
            <person name="Stielow B."/>
            <person name="Szollosi G."/>
            <person name="Zifcakova L."/>
            <person name="Stursova M."/>
            <person name="Spatafora J.W."/>
            <person name="Tedersoo L."/>
            <person name="Vaario L.-M."/>
            <person name="Yamada A."/>
            <person name="Yan M."/>
            <person name="Wang P."/>
            <person name="Xu J."/>
            <person name="Bruns T."/>
            <person name="Baldrian P."/>
            <person name="Vilgalys R."/>
            <person name="Henrissat B."/>
            <person name="Grigoriev I.V."/>
            <person name="Hibbett D."/>
            <person name="Nagy L.G."/>
            <person name="Martin F.M."/>
        </authorList>
    </citation>
    <scope>NUCLEOTIDE SEQUENCE</scope>
    <source>
        <strain evidence="1">BED1</strain>
    </source>
</reference>
<keyword evidence="2" id="KW-1185">Reference proteome</keyword>
<dbReference type="AlphaFoldDB" id="A0AAD4G4J2"/>
<evidence type="ECO:0000313" key="2">
    <source>
        <dbReference type="Proteomes" id="UP001194468"/>
    </source>
</evidence>
<dbReference type="Proteomes" id="UP001194468">
    <property type="component" value="Unassembled WGS sequence"/>
</dbReference>
<evidence type="ECO:0000313" key="1">
    <source>
        <dbReference type="EMBL" id="KAF8414837.1"/>
    </source>
</evidence>